<name>A0A9W8HDZ0_9FUNG</name>
<evidence type="ECO:0000256" key="1">
    <source>
        <dbReference type="SAM" id="SignalP"/>
    </source>
</evidence>
<keyword evidence="1" id="KW-0732">Signal</keyword>
<dbReference type="AlphaFoldDB" id="A0A9W8HDZ0"/>
<reference evidence="2" key="1">
    <citation type="submission" date="2022-07" db="EMBL/GenBank/DDBJ databases">
        <title>Phylogenomic reconstructions and comparative analyses of Kickxellomycotina fungi.</title>
        <authorList>
            <person name="Reynolds N.K."/>
            <person name="Stajich J.E."/>
            <person name="Barry K."/>
            <person name="Grigoriev I.V."/>
            <person name="Crous P."/>
            <person name="Smith M.E."/>
        </authorList>
    </citation>
    <scope>NUCLEOTIDE SEQUENCE</scope>
    <source>
        <strain evidence="2">NBRC 105414</strain>
    </source>
</reference>
<dbReference type="EMBL" id="JANBUL010000167">
    <property type="protein sequence ID" value="KAJ2779691.1"/>
    <property type="molecule type" value="Genomic_DNA"/>
</dbReference>
<comment type="caution">
    <text evidence="2">The sequence shown here is derived from an EMBL/GenBank/DDBJ whole genome shotgun (WGS) entry which is preliminary data.</text>
</comment>
<gene>
    <name evidence="2" type="ORF">H4R18_003867</name>
</gene>
<evidence type="ECO:0000313" key="3">
    <source>
        <dbReference type="Proteomes" id="UP001140217"/>
    </source>
</evidence>
<keyword evidence="3" id="KW-1185">Reference proteome</keyword>
<accession>A0A9W8HDZ0</accession>
<sequence>MKLLSVLALAALALTQVSAHNNVHKCFPSGCYRQKVPPPGCKLGKYCDKLAAERVICPWKCGKAVPKTCYERPKPCPEGMVCIEHFDCEVVCPPGQAKKLLQ</sequence>
<organism evidence="2 3">
    <name type="scientific">Coemansia javaensis</name>
    <dbReference type="NCBI Taxonomy" id="2761396"/>
    <lineage>
        <taxon>Eukaryota</taxon>
        <taxon>Fungi</taxon>
        <taxon>Fungi incertae sedis</taxon>
        <taxon>Zoopagomycota</taxon>
        <taxon>Kickxellomycotina</taxon>
        <taxon>Kickxellomycetes</taxon>
        <taxon>Kickxellales</taxon>
        <taxon>Kickxellaceae</taxon>
        <taxon>Coemansia</taxon>
    </lineage>
</organism>
<evidence type="ECO:0000313" key="2">
    <source>
        <dbReference type="EMBL" id="KAJ2779691.1"/>
    </source>
</evidence>
<proteinExistence type="predicted"/>
<dbReference type="Proteomes" id="UP001140217">
    <property type="component" value="Unassembled WGS sequence"/>
</dbReference>
<feature type="chain" id="PRO_5040901195" evidence="1">
    <location>
        <begin position="20"/>
        <end position="102"/>
    </location>
</feature>
<feature type="signal peptide" evidence="1">
    <location>
        <begin position="1"/>
        <end position="19"/>
    </location>
</feature>
<protein>
    <submittedName>
        <fullName evidence="2">Uncharacterized protein</fullName>
    </submittedName>
</protein>